<gene>
    <name evidence="1" type="ORF">VP01_1282g1</name>
</gene>
<dbReference type="Proteomes" id="UP000037035">
    <property type="component" value="Unassembled WGS sequence"/>
</dbReference>
<dbReference type="VEuPathDB" id="FungiDB:VP01_1282g1"/>
<sequence length="480" mass="55111">MQKTIIPPPKPLYPIGALLNKNMEFKKELPNSPLIIMFLCSVDVNLMNSSCNVPVKKINPQGPLPQQLEFLKTVFVCFYCELPGIARRYTEVHDTTVGSADHDDMHGLTIAMLGLLYPSLESLLCHIRVTHNTSIKIWHSDNFFPPKLPPPSLFFCTFLHCSTHEIQTKYLGPPKKMFLLLAHPIAGLYEELYQDFTLEDASVENSLVNLGLLLFSSDTFDCLMNCMAFPLDHTQYSHLGKPVVNTQKSCAKAKKQVYPFYTETITDRKGMEIIFLQATPGLSHHLPDRIPHTLTWFSKQDELMDCTLAGDKEVQKYRADMLFRILENHLGYSRYHPLASVTTLVHLRNSSKHPGDASPSVWILYSFKIPQGRIFKIDFQVLDIKGQCKVFIAQLETVLQLIKTVWFCFICVYFFWQGKKCHRSSQENFMSKAFMLLCLNYESHNCHRKFFVGWICRRTQMNKEPLVASTDTQTHKGNLS</sequence>
<keyword evidence="2" id="KW-1185">Reference proteome</keyword>
<comment type="caution">
    <text evidence="1">The sequence shown here is derived from an EMBL/GenBank/DDBJ whole genome shotgun (WGS) entry which is preliminary data.</text>
</comment>
<name>A0A0L6VQ68_9BASI</name>
<proteinExistence type="predicted"/>
<organism evidence="1 2">
    <name type="scientific">Puccinia sorghi</name>
    <dbReference type="NCBI Taxonomy" id="27349"/>
    <lineage>
        <taxon>Eukaryota</taxon>
        <taxon>Fungi</taxon>
        <taxon>Dikarya</taxon>
        <taxon>Basidiomycota</taxon>
        <taxon>Pucciniomycotina</taxon>
        <taxon>Pucciniomycetes</taxon>
        <taxon>Pucciniales</taxon>
        <taxon>Pucciniaceae</taxon>
        <taxon>Puccinia</taxon>
    </lineage>
</organism>
<evidence type="ECO:0000313" key="1">
    <source>
        <dbReference type="EMBL" id="KNZ62340.1"/>
    </source>
</evidence>
<dbReference type="EMBL" id="LAVV01003143">
    <property type="protein sequence ID" value="KNZ62340.1"/>
    <property type="molecule type" value="Genomic_DNA"/>
</dbReference>
<accession>A0A0L6VQ68</accession>
<evidence type="ECO:0000313" key="2">
    <source>
        <dbReference type="Proteomes" id="UP000037035"/>
    </source>
</evidence>
<reference evidence="1 2" key="1">
    <citation type="submission" date="2015-08" db="EMBL/GenBank/DDBJ databases">
        <title>Next Generation Sequencing and Analysis of the Genome of Puccinia sorghi L Schw, the Causal Agent of Maize Common Rust.</title>
        <authorList>
            <person name="Rochi L."/>
            <person name="Burguener G."/>
            <person name="Darino M."/>
            <person name="Turjanski A."/>
            <person name="Kreff E."/>
            <person name="Dieguez M.J."/>
            <person name="Sacco F."/>
        </authorList>
    </citation>
    <scope>NUCLEOTIDE SEQUENCE [LARGE SCALE GENOMIC DNA]</scope>
    <source>
        <strain evidence="1 2">RO10H11247</strain>
    </source>
</reference>
<protein>
    <submittedName>
        <fullName evidence="1">Uncharacterized protein</fullName>
    </submittedName>
</protein>
<dbReference type="AlphaFoldDB" id="A0A0L6VQ68"/>